<evidence type="ECO:0000313" key="2">
    <source>
        <dbReference type="Proteomes" id="UP001179842"/>
    </source>
</evidence>
<accession>A0ABY8LU19</accession>
<proteinExistence type="predicted"/>
<gene>
    <name evidence="1" type="ORF">QEG99_00405</name>
</gene>
<keyword evidence="2" id="KW-1185">Reference proteome</keyword>
<name>A0ABY8LU19_9BACT</name>
<dbReference type="EMBL" id="CP122979">
    <property type="protein sequence ID" value="WGI36737.1"/>
    <property type="molecule type" value="Genomic_DNA"/>
</dbReference>
<dbReference type="RefSeq" id="WP_280102039.1">
    <property type="nucleotide sequence ID" value="NZ_CP122979.1"/>
</dbReference>
<sequence>MKNKWQIKSSEELNLSFDFEILLHQERILDIKINKMLRNLKYDENYFNWFMEDLIFLLDENRYQRRWDYGTINIYNISNLNLSKENEKDFLNLFKSVTNFDLLAKE</sequence>
<organism evidence="1 2">
    <name type="scientific">Mesomycoplasma lagogenitalium</name>
    <dbReference type="NCBI Taxonomy" id="171286"/>
    <lineage>
        <taxon>Bacteria</taxon>
        <taxon>Bacillati</taxon>
        <taxon>Mycoplasmatota</taxon>
        <taxon>Mycoplasmoidales</taxon>
        <taxon>Metamycoplasmataceae</taxon>
        <taxon>Mesomycoplasma</taxon>
    </lineage>
</organism>
<evidence type="ECO:0000313" key="1">
    <source>
        <dbReference type="EMBL" id="WGI36737.1"/>
    </source>
</evidence>
<reference evidence="1" key="1">
    <citation type="submission" date="2023-04" db="EMBL/GenBank/DDBJ databases">
        <title>Completed genome of Mycoplasma lagogenitalium type strain 12MS.</title>
        <authorList>
            <person name="Spergser J."/>
        </authorList>
    </citation>
    <scope>NUCLEOTIDE SEQUENCE</scope>
    <source>
        <strain evidence="1">12MS</strain>
    </source>
</reference>
<protein>
    <submittedName>
        <fullName evidence="1">Uncharacterized protein</fullName>
    </submittedName>
</protein>
<dbReference type="Proteomes" id="UP001179842">
    <property type="component" value="Chromosome"/>
</dbReference>